<dbReference type="HAMAP" id="MF_00388">
    <property type="entry name" value="LpxC"/>
    <property type="match status" value="1"/>
</dbReference>
<comment type="cofactor">
    <cofactor evidence="1 12">
        <name>Zn(2+)</name>
        <dbReference type="ChEBI" id="CHEBI:29105"/>
    </cofactor>
</comment>
<dbReference type="KEGG" id="naci:NUH88_16965"/>
<dbReference type="Proteomes" id="UP001060336">
    <property type="component" value="Chromosome"/>
</dbReference>
<evidence type="ECO:0000256" key="6">
    <source>
        <dbReference type="ARBA" id="ARBA00022556"/>
    </source>
</evidence>
<keyword evidence="6 12" id="KW-0441">Lipid A biosynthesis</keyword>
<dbReference type="GO" id="GO:0046872">
    <property type="term" value="F:metal ion binding"/>
    <property type="evidence" value="ECO:0007669"/>
    <property type="project" value="UniProtKB-KW"/>
</dbReference>
<dbReference type="PANTHER" id="PTHR33694">
    <property type="entry name" value="UDP-3-O-ACYL-N-ACETYLGLUCOSAMINE DEACETYLASE 1, MITOCHONDRIAL-RELATED"/>
    <property type="match status" value="1"/>
</dbReference>
<comment type="similarity">
    <text evidence="12">Belongs to the LpxC family.</text>
</comment>
<accession>A0A9J7ARY0</accession>
<dbReference type="EC" id="3.5.1.108" evidence="4 12"/>
<comment type="catalytic activity">
    <reaction evidence="11 12">
        <text>a UDP-3-O-[(3R)-3-hydroxyacyl]-N-acetyl-alpha-D-glucosamine + H2O = a UDP-3-O-[(3R)-3-hydroxyacyl]-alpha-D-glucosamine + acetate</text>
        <dbReference type="Rhea" id="RHEA:67816"/>
        <dbReference type="ChEBI" id="CHEBI:15377"/>
        <dbReference type="ChEBI" id="CHEBI:30089"/>
        <dbReference type="ChEBI" id="CHEBI:137740"/>
        <dbReference type="ChEBI" id="CHEBI:173225"/>
        <dbReference type="EC" id="3.5.1.108"/>
    </reaction>
</comment>
<dbReference type="Gene3D" id="3.30.1700.10">
    <property type="entry name" value="lpxc deacetylase, domain 2"/>
    <property type="match status" value="1"/>
</dbReference>
<protein>
    <recommendedName>
        <fullName evidence="4 12">UDP-3-O-acyl-N-acetylglucosamine deacetylase</fullName>
        <shortName evidence="12">UDP-3-O-acyl-GlcNAc deacetylase</shortName>
        <ecNumber evidence="4 12">3.5.1.108</ecNumber>
    </recommendedName>
    <alternativeName>
        <fullName evidence="12">UDP-3-O-[R-3-hydroxymyristoyl]-N-acetylglucosamine deacetylase</fullName>
    </alternativeName>
</protein>
<evidence type="ECO:0000256" key="8">
    <source>
        <dbReference type="ARBA" id="ARBA00022801"/>
    </source>
</evidence>
<feature type="binding site" evidence="12">
    <location>
        <position position="80"/>
    </location>
    <ligand>
        <name>Zn(2+)</name>
        <dbReference type="ChEBI" id="CHEBI:29105"/>
    </ligand>
</feature>
<dbReference type="Gene3D" id="3.30.230.20">
    <property type="entry name" value="lpxc deacetylase, domain 1"/>
    <property type="match status" value="1"/>
</dbReference>
<dbReference type="NCBIfam" id="TIGR00325">
    <property type="entry name" value="lpxC"/>
    <property type="match status" value="1"/>
</dbReference>
<sequence>MISQQTLKTSISCTGVGLHGGVDCVMTLHPAGSDHGIVFKRTDISDKNPLVPARWDMVHDATMCTRLQNGDGVSVSTVEHLMAALAGCRIDNALIEIDGPEVPIMDGSSEPFVLLIECAGVAKLDAPRKAIRVLKPVTAADDRRRIELTPDDHFSVNFEIEFDSPAITEKQLDVKLVNGTFNEKISGARTFGFMQDIDRLRAAGLGRGGNLDNVVIVDGDKILNEGGLRFQDEFVRHKILDCVGDLYLAGAPILGRVDASKSGHLFNNKLLRALFADESAWELVEMTPEMAAADHDHPLLAATA</sequence>
<comment type="function">
    <text evidence="2 12">Catalyzes the hydrolysis of UDP-3-O-myristoyl-N-acetylglucosamine to form UDP-3-O-myristoylglucosamine and acetate, the committed step in lipid A biosynthesis.</text>
</comment>
<evidence type="ECO:0000256" key="9">
    <source>
        <dbReference type="ARBA" id="ARBA00022833"/>
    </source>
</evidence>
<dbReference type="InterPro" id="IPR020568">
    <property type="entry name" value="Ribosomal_Su5_D2-typ_SF"/>
</dbReference>
<dbReference type="GO" id="GO:0016020">
    <property type="term" value="C:membrane"/>
    <property type="evidence" value="ECO:0007669"/>
    <property type="project" value="GOC"/>
</dbReference>
<evidence type="ECO:0000313" key="14">
    <source>
        <dbReference type="Proteomes" id="UP001060336"/>
    </source>
</evidence>
<feature type="binding site" evidence="12">
    <location>
        <position position="241"/>
    </location>
    <ligand>
        <name>Zn(2+)</name>
        <dbReference type="ChEBI" id="CHEBI:29105"/>
    </ligand>
</feature>
<name>A0A9J7ARY0_9PROT</name>
<dbReference type="InterPro" id="IPR004463">
    <property type="entry name" value="UDP-acyl_GlcNac_deAcase"/>
</dbReference>
<reference evidence="13" key="1">
    <citation type="submission" date="2022-08" db="EMBL/GenBank/DDBJ databases">
        <title>Nisaea acidiphila sp. nov., isolated from a marine algal debris and emended description of the genus Nisaea Urios et al. 2008.</title>
        <authorList>
            <person name="Kwon K."/>
        </authorList>
    </citation>
    <scope>NUCLEOTIDE SEQUENCE</scope>
    <source>
        <strain evidence="13">MEBiC11861</strain>
    </source>
</reference>
<dbReference type="GO" id="GO:0103117">
    <property type="term" value="F:UDP-3-O-acyl-N-acetylglucosamine deacetylase activity"/>
    <property type="evidence" value="ECO:0007669"/>
    <property type="project" value="UniProtKB-UniRule"/>
</dbReference>
<evidence type="ECO:0000256" key="11">
    <source>
        <dbReference type="ARBA" id="ARBA00024535"/>
    </source>
</evidence>
<evidence type="ECO:0000256" key="2">
    <source>
        <dbReference type="ARBA" id="ARBA00002923"/>
    </source>
</evidence>
<dbReference type="RefSeq" id="WP_257767585.1">
    <property type="nucleotide sequence ID" value="NZ_CP102480.1"/>
</dbReference>
<dbReference type="AlphaFoldDB" id="A0A9J7ARY0"/>
<evidence type="ECO:0000256" key="4">
    <source>
        <dbReference type="ARBA" id="ARBA00012745"/>
    </source>
</evidence>
<evidence type="ECO:0000256" key="1">
    <source>
        <dbReference type="ARBA" id="ARBA00001947"/>
    </source>
</evidence>
<dbReference type="EMBL" id="CP102480">
    <property type="protein sequence ID" value="UUX49084.1"/>
    <property type="molecule type" value="Genomic_DNA"/>
</dbReference>
<proteinExistence type="inferred from homology"/>
<dbReference type="PANTHER" id="PTHR33694:SF1">
    <property type="entry name" value="UDP-3-O-ACYL-N-ACETYLGLUCOSAMINE DEACETYLASE 1, MITOCHONDRIAL-RELATED"/>
    <property type="match status" value="1"/>
</dbReference>
<evidence type="ECO:0000256" key="5">
    <source>
        <dbReference type="ARBA" id="ARBA00022516"/>
    </source>
</evidence>
<keyword evidence="5 12" id="KW-0444">Lipid biosynthesis</keyword>
<gene>
    <name evidence="12 13" type="primary">lpxC</name>
    <name evidence="13" type="ORF">NUH88_16965</name>
</gene>
<keyword evidence="14" id="KW-1185">Reference proteome</keyword>
<evidence type="ECO:0000256" key="12">
    <source>
        <dbReference type="HAMAP-Rule" id="MF_00388"/>
    </source>
</evidence>
<organism evidence="13 14">
    <name type="scientific">Nisaea acidiphila</name>
    <dbReference type="NCBI Taxonomy" id="1862145"/>
    <lineage>
        <taxon>Bacteria</taxon>
        <taxon>Pseudomonadati</taxon>
        <taxon>Pseudomonadota</taxon>
        <taxon>Alphaproteobacteria</taxon>
        <taxon>Rhodospirillales</taxon>
        <taxon>Thalassobaculaceae</taxon>
        <taxon>Nisaea</taxon>
    </lineage>
</organism>
<evidence type="ECO:0000256" key="3">
    <source>
        <dbReference type="ARBA" id="ARBA00005002"/>
    </source>
</evidence>
<dbReference type="SUPFAM" id="SSF54211">
    <property type="entry name" value="Ribosomal protein S5 domain 2-like"/>
    <property type="match status" value="2"/>
</dbReference>
<evidence type="ECO:0000313" key="13">
    <source>
        <dbReference type="EMBL" id="UUX49084.1"/>
    </source>
</evidence>
<keyword evidence="7 12" id="KW-0479">Metal-binding</keyword>
<dbReference type="Pfam" id="PF03331">
    <property type="entry name" value="LpxC"/>
    <property type="match status" value="1"/>
</dbReference>
<evidence type="ECO:0000256" key="7">
    <source>
        <dbReference type="ARBA" id="ARBA00022723"/>
    </source>
</evidence>
<dbReference type="InterPro" id="IPR011334">
    <property type="entry name" value="UDP-acyl_GlcNac_deAcase_C"/>
</dbReference>
<dbReference type="GO" id="GO:0009245">
    <property type="term" value="P:lipid A biosynthetic process"/>
    <property type="evidence" value="ECO:0007669"/>
    <property type="project" value="UniProtKB-UniRule"/>
</dbReference>
<feature type="binding site" evidence="12">
    <location>
        <position position="237"/>
    </location>
    <ligand>
        <name>Zn(2+)</name>
        <dbReference type="ChEBI" id="CHEBI:29105"/>
    </ligand>
</feature>
<keyword evidence="8 12" id="KW-0378">Hydrolase</keyword>
<keyword evidence="9 12" id="KW-0862">Zinc</keyword>
<dbReference type="InterPro" id="IPR015870">
    <property type="entry name" value="UDP-acyl_N-AcGlcN_deAcase_N"/>
</dbReference>
<comment type="pathway">
    <text evidence="3 12">Glycolipid biosynthesis; lipid IV(A) biosynthesis; lipid IV(A) from (3R)-3-hydroxytetradecanoyl-[acyl-carrier-protein] and UDP-N-acetyl-alpha-D-glucosamine: step 2/6.</text>
</comment>
<keyword evidence="10 12" id="KW-0443">Lipid metabolism</keyword>
<feature type="active site" description="Proton donor" evidence="12">
    <location>
        <position position="264"/>
    </location>
</feature>
<evidence type="ECO:0000256" key="10">
    <source>
        <dbReference type="ARBA" id="ARBA00023098"/>
    </source>
</evidence>